<sequence length="149" mass="17276">MTKRKAIIISASFILLFIVIFFALVLSVNRKPLPAGTVDKAVIQPISSEIYTQHDYDDAVECIKDYFPKFKNCELRELRYQGDGRESHKESSTGFQTMVIVSDFYAKDLPILYWSDASWNYGNMYKGWSWILQRSTDDSPWFIRTCGYG</sequence>
<protein>
    <recommendedName>
        <fullName evidence="4">DUF4829 domain-containing protein</fullName>
    </recommendedName>
</protein>
<organism evidence="2 3">
    <name type="scientific">Ruminococcus flavefaciens</name>
    <dbReference type="NCBI Taxonomy" id="1265"/>
    <lineage>
        <taxon>Bacteria</taxon>
        <taxon>Bacillati</taxon>
        <taxon>Bacillota</taxon>
        <taxon>Clostridia</taxon>
        <taxon>Eubacteriales</taxon>
        <taxon>Oscillospiraceae</taxon>
        <taxon>Ruminococcus</taxon>
    </lineage>
</organism>
<dbReference type="RefSeq" id="WP_074714253.1">
    <property type="nucleotide sequence ID" value="NZ_FNWV01000001.1"/>
</dbReference>
<evidence type="ECO:0000256" key="1">
    <source>
        <dbReference type="SAM" id="Phobius"/>
    </source>
</evidence>
<keyword evidence="1" id="KW-0472">Membrane</keyword>
<proteinExistence type="predicted"/>
<evidence type="ECO:0000313" key="3">
    <source>
        <dbReference type="Proteomes" id="UP000183190"/>
    </source>
</evidence>
<reference evidence="2 3" key="1">
    <citation type="submission" date="2016-10" db="EMBL/GenBank/DDBJ databases">
        <authorList>
            <person name="de Groot N.N."/>
        </authorList>
    </citation>
    <scope>NUCLEOTIDE SEQUENCE [LARGE SCALE GENOMIC DNA]</scope>
    <source>
        <strain evidence="2 3">YAD2003</strain>
    </source>
</reference>
<gene>
    <name evidence="2" type="ORF">SAMN02910265_00440</name>
</gene>
<keyword evidence="1" id="KW-1133">Transmembrane helix</keyword>
<keyword evidence="1" id="KW-0812">Transmembrane</keyword>
<name>A0A1H6HX69_RUMFL</name>
<dbReference type="AlphaFoldDB" id="A0A1H6HX69"/>
<evidence type="ECO:0008006" key="4">
    <source>
        <dbReference type="Google" id="ProtNLM"/>
    </source>
</evidence>
<evidence type="ECO:0000313" key="2">
    <source>
        <dbReference type="EMBL" id="SEH40680.1"/>
    </source>
</evidence>
<dbReference type="Proteomes" id="UP000183190">
    <property type="component" value="Unassembled WGS sequence"/>
</dbReference>
<dbReference type="OrthoDB" id="9801008at2"/>
<accession>A0A1H6HX69</accession>
<feature type="transmembrane region" description="Helical" evidence="1">
    <location>
        <begin position="6"/>
        <end position="26"/>
    </location>
</feature>
<dbReference type="EMBL" id="FNWV01000001">
    <property type="protein sequence ID" value="SEH40680.1"/>
    <property type="molecule type" value="Genomic_DNA"/>
</dbReference>